<feature type="region of interest" description="Disordered" evidence="4">
    <location>
        <begin position="1"/>
        <end position="22"/>
    </location>
</feature>
<dbReference type="AlphaFoldDB" id="A0A1X7DJU2"/>
<dbReference type="InterPro" id="IPR015424">
    <property type="entry name" value="PyrdxlP-dep_Trfase"/>
</dbReference>
<evidence type="ECO:0000256" key="2">
    <source>
        <dbReference type="ARBA" id="ARBA00022576"/>
    </source>
</evidence>
<dbReference type="InterPro" id="IPR004839">
    <property type="entry name" value="Aminotransferase_I/II_large"/>
</dbReference>
<dbReference type="GO" id="GO:0009016">
    <property type="term" value="F:succinyldiaminopimelate transaminase activity"/>
    <property type="evidence" value="ECO:0007669"/>
    <property type="project" value="InterPro"/>
</dbReference>
<dbReference type="InterPro" id="IPR050881">
    <property type="entry name" value="LL-DAP_aminotransferase"/>
</dbReference>
<evidence type="ECO:0000256" key="1">
    <source>
        <dbReference type="ARBA" id="ARBA00001933"/>
    </source>
</evidence>
<dbReference type="EMBL" id="FXAH01000003">
    <property type="protein sequence ID" value="SMF16713.1"/>
    <property type="molecule type" value="Genomic_DNA"/>
</dbReference>
<proteinExistence type="predicted"/>
<evidence type="ECO:0000256" key="3">
    <source>
        <dbReference type="ARBA" id="ARBA00022679"/>
    </source>
</evidence>
<evidence type="ECO:0000313" key="6">
    <source>
        <dbReference type="EMBL" id="SMF16713.1"/>
    </source>
</evidence>
<dbReference type="Pfam" id="PF00155">
    <property type="entry name" value="Aminotran_1_2"/>
    <property type="match status" value="1"/>
</dbReference>
<dbReference type="Proteomes" id="UP000192911">
    <property type="component" value="Unassembled WGS sequence"/>
</dbReference>
<dbReference type="InterPro" id="IPR015421">
    <property type="entry name" value="PyrdxlP-dep_Trfase_major"/>
</dbReference>
<evidence type="ECO:0000313" key="7">
    <source>
        <dbReference type="Proteomes" id="UP000192911"/>
    </source>
</evidence>
<reference evidence="7" key="1">
    <citation type="submission" date="2017-04" db="EMBL/GenBank/DDBJ databases">
        <authorList>
            <person name="Varghese N."/>
            <person name="Submissions S."/>
        </authorList>
    </citation>
    <scope>NUCLEOTIDE SEQUENCE [LARGE SCALE GENOMIC DNA]</scope>
    <source>
        <strain evidence="7">Ballard 720</strain>
    </source>
</reference>
<dbReference type="GO" id="GO:0030170">
    <property type="term" value="F:pyridoxal phosphate binding"/>
    <property type="evidence" value="ECO:0007669"/>
    <property type="project" value="InterPro"/>
</dbReference>
<dbReference type="NCBIfam" id="TIGR03538">
    <property type="entry name" value="DapC_gpp"/>
    <property type="match status" value="1"/>
</dbReference>
<accession>A0A1X7DJU2</accession>
<dbReference type="SUPFAM" id="SSF53383">
    <property type="entry name" value="PLP-dependent transferases"/>
    <property type="match status" value="1"/>
</dbReference>
<protein>
    <submittedName>
        <fullName evidence="6">Succinyldiaminopimelate aminotransferase apoenzyme</fullName>
    </submittedName>
</protein>
<dbReference type="STRING" id="28094.SAMN06295900_103313"/>
<keyword evidence="7" id="KW-1185">Reference proteome</keyword>
<evidence type="ECO:0000256" key="4">
    <source>
        <dbReference type="SAM" id="MobiDB-lite"/>
    </source>
</evidence>
<sequence length="484" mass="52792">MPVGPWPPRPLPRPLGGPEEAGYNGQLRALPVRCLFERRAASCLPPVCGRSATRSPYRTFRGAPGRLNRATPRHFVRFRPEPPVNPRLDRLQSYPFEKLRALLKDAAPPAALAHISFGIGEPKHPTPELITDAVVASLGALSSYPATAGSPALREAIAGWVTRRYALPALDPARDVLPVSGSREALFALAQTVVDGTRPGAVVLCPNPFYQIYEGAALLAGAEPYFANSDPARNFACDYAAVPEDVWARTQLLYVCSPGNPTGAVLNLDDWRELFALADKHGFVIASDECYSEIYFDEAHPPLGGLEAAHRLGRGFERLIMLSSLSKRSNVPGMRSGFVAGDPALLERFLLYRTYHGAALSPVYQAASVAAWNDEAHVRENRARYVQKFSTVTPMLAEVLDVRLPDAAFYLWANVAHTGLSDTEFARRLHADYNVTVLPGSYLAREAHGANPGRGFVRLALVADMNECVEGARRIVEFCRSLAA</sequence>
<evidence type="ECO:0000259" key="5">
    <source>
        <dbReference type="Pfam" id="PF00155"/>
    </source>
</evidence>
<feature type="compositionally biased region" description="Pro residues" evidence="4">
    <location>
        <begin position="1"/>
        <end position="15"/>
    </location>
</feature>
<organism evidence="6 7">
    <name type="scientific">Trinickia caryophylli</name>
    <name type="common">Paraburkholderia caryophylli</name>
    <dbReference type="NCBI Taxonomy" id="28094"/>
    <lineage>
        <taxon>Bacteria</taxon>
        <taxon>Pseudomonadati</taxon>
        <taxon>Pseudomonadota</taxon>
        <taxon>Betaproteobacteria</taxon>
        <taxon>Burkholderiales</taxon>
        <taxon>Burkholderiaceae</taxon>
        <taxon>Trinickia</taxon>
    </lineage>
</organism>
<dbReference type="Gene3D" id="3.90.1150.10">
    <property type="entry name" value="Aspartate Aminotransferase, domain 1"/>
    <property type="match status" value="1"/>
</dbReference>
<gene>
    <name evidence="6" type="ORF">SAMN06295900_103313</name>
</gene>
<dbReference type="PANTHER" id="PTHR42832">
    <property type="entry name" value="AMINO ACID AMINOTRANSFERASE"/>
    <property type="match status" value="1"/>
</dbReference>
<comment type="cofactor">
    <cofactor evidence="1">
        <name>pyridoxal 5'-phosphate</name>
        <dbReference type="ChEBI" id="CHEBI:597326"/>
    </cofactor>
</comment>
<dbReference type="PANTHER" id="PTHR42832:SF3">
    <property type="entry name" value="L-GLUTAMINE--4-(METHYLSULFANYL)-2-OXOBUTANOATE AMINOTRANSFERASE"/>
    <property type="match status" value="1"/>
</dbReference>
<dbReference type="CDD" id="cd00609">
    <property type="entry name" value="AAT_like"/>
    <property type="match status" value="1"/>
</dbReference>
<dbReference type="InterPro" id="IPR015422">
    <property type="entry name" value="PyrdxlP-dep_Trfase_small"/>
</dbReference>
<feature type="domain" description="Aminotransferase class I/classII large" evidence="5">
    <location>
        <begin position="115"/>
        <end position="466"/>
    </location>
</feature>
<dbReference type="InterPro" id="IPR019878">
    <property type="entry name" value="DapC_beta/gammaproteobac"/>
</dbReference>
<dbReference type="Gene3D" id="3.40.640.10">
    <property type="entry name" value="Type I PLP-dependent aspartate aminotransferase-like (Major domain)"/>
    <property type="match status" value="1"/>
</dbReference>
<name>A0A1X7DJU2_TRICW</name>
<dbReference type="GO" id="GO:0009089">
    <property type="term" value="P:lysine biosynthetic process via diaminopimelate"/>
    <property type="evidence" value="ECO:0007669"/>
    <property type="project" value="InterPro"/>
</dbReference>
<keyword evidence="2 6" id="KW-0032">Aminotransferase</keyword>
<keyword evidence="3 6" id="KW-0808">Transferase</keyword>